<comment type="similarity">
    <text evidence="2">Belongs to the bacterial solute-binding protein 8 family.</text>
</comment>
<dbReference type="PANTHER" id="PTHR30532">
    <property type="entry name" value="IRON III DICITRATE-BINDING PERIPLASMIC PROTEIN"/>
    <property type="match status" value="1"/>
</dbReference>
<dbReference type="SUPFAM" id="SSF53807">
    <property type="entry name" value="Helical backbone' metal receptor"/>
    <property type="match status" value="1"/>
</dbReference>
<protein>
    <submittedName>
        <fullName evidence="8">ABC transporter substrate-binding protein</fullName>
    </submittedName>
</protein>
<dbReference type="EMBL" id="JAAAMV010000026">
    <property type="protein sequence ID" value="NBD27292.1"/>
    <property type="molecule type" value="Genomic_DNA"/>
</dbReference>
<gene>
    <name evidence="8" type="ORF">GT019_25765</name>
</gene>
<organism evidence="8 9">
    <name type="scientific">Paenibacillus glycinis</name>
    <dbReference type="NCBI Taxonomy" id="2697035"/>
    <lineage>
        <taxon>Bacteria</taxon>
        <taxon>Bacillati</taxon>
        <taxon>Bacillota</taxon>
        <taxon>Bacilli</taxon>
        <taxon>Bacillales</taxon>
        <taxon>Paenibacillaceae</taxon>
        <taxon>Paenibacillus</taxon>
    </lineage>
</organism>
<dbReference type="PROSITE" id="PS50983">
    <property type="entry name" value="FE_B12_PBP"/>
    <property type="match status" value="1"/>
</dbReference>
<dbReference type="Gene3D" id="3.40.50.1980">
    <property type="entry name" value="Nitrogenase molybdenum iron protein domain"/>
    <property type="match status" value="2"/>
</dbReference>
<dbReference type="RefSeq" id="WP_161746313.1">
    <property type="nucleotide sequence ID" value="NZ_JAAAMV010000026.1"/>
</dbReference>
<dbReference type="Proteomes" id="UP000665561">
    <property type="component" value="Unassembled WGS sequence"/>
</dbReference>
<evidence type="ECO:0000259" key="7">
    <source>
        <dbReference type="PROSITE" id="PS50983"/>
    </source>
</evidence>
<feature type="signal peptide" evidence="6">
    <location>
        <begin position="1"/>
        <end position="25"/>
    </location>
</feature>
<dbReference type="CDD" id="cd01146">
    <property type="entry name" value="FhuD"/>
    <property type="match status" value="1"/>
</dbReference>
<comment type="subcellular location">
    <subcellularLocation>
        <location evidence="1">Cell envelope</location>
    </subcellularLocation>
</comment>
<keyword evidence="9" id="KW-1185">Reference proteome</keyword>
<accession>A0ABW9XX48</accession>
<feature type="domain" description="Fe/B12 periplasmic-binding" evidence="7">
    <location>
        <begin position="78"/>
        <end position="341"/>
    </location>
</feature>
<evidence type="ECO:0000256" key="4">
    <source>
        <dbReference type="ARBA" id="ARBA00022729"/>
    </source>
</evidence>
<reference evidence="8 9" key="1">
    <citation type="submission" date="2020-01" db="EMBL/GenBank/DDBJ databases">
        <title>Paenibacillus soybeanensis sp. nov. isolated from the nodules of soybean (Glycine max(L.) Merr).</title>
        <authorList>
            <person name="Wang H."/>
        </authorList>
    </citation>
    <scope>NUCLEOTIDE SEQUENCE [LARGE SCALE GENOMIC DNA]</scope>
    <source>
        <strain evidence="8 9">T1</strain>
    </source>
</reference>
<feature type="compositionally biased region" description="Low complexity" evidence="5">
    <location>
        <begin position="31"/>
        <end position="56"/>
    </location>
</feature>
<feature type="region of interest" description="Disordered" evidence="5">
    <location>
        <begin position="31"/>
        <end position="60"/>
    </location>
</feature>
<evidence type="ECO:0000256" key="1">
    <source>
        <dbReference type="ARBA" id="ARBA00004196"/>
    </source>
</evidence>
<keyword evidence="4 6" id="KW-0732">Signal</keyword>
<keyword evidence="3" id="KW-0813">Transport</keyword>
<evidence type="ECO:0000256" key="6">
    <source>
        <dbReference type="SAM" id="SignalP"/>
    </source>
</evidence>
<dbReference type="PANTHER" id="PTHR30532:SF21">
    <property type="entry name" value="SIDEROPHORE-BINDING LIPOPROTEIN YFIY-RELATED"/>
    <property type="match status" value="1"/>
</dbReference>
<sequence length="341" mass="37358">MLPKVRKKFIWTVSSLLLVFAVVLSGCGQSGSDTNSNSGSGNAGSTNSSNGAAPASDASERTITHAMGETVIKGTPSRIVVLTNEGTEALLALGVKPVGAVKSWTGDPWYDHIAKDMEGVTVVGEESQPNLELIASLKPDLIIGSKFRQEKVYEQLKAIAPTVFSDTLRGAWQSNFKLYADTIGKKAEGDKIIADYDARTADFKAKAGDKLNQRVSVVRFMAGKIRIYLSDTFTGIAFDKLGIKRPDSQMNYKDTFVEEITKERLPEADADIIFYFTYDTGDGKGNQMEEEMLKDPLWQSLSAVKNKKAYRVSDAIWNTSGGVISANMMLDELFKMYDIQE</sequence>
<evidence type="ECO:0000256" key="2">
    <source>
        <dbReference type="ARBA" id="ARBA00008814"/>
    </source>
</evidence>
<evidence type="ECO:0000256" key="5">
    <source>
        <dbReference type="SAM" id="MobiDB-lite"/>
    </source>
</evidence>
<dbReference type="Pfam" id="PF01497">
    <property type="entry name" value="Peripla_BP_2"/>
    <property type="match status" value="1"/>
</dbReference>
<evidence type="ECO:0000313" key="8">
    <source>
        <dbReference type="EMBL" id="NBD27292.1"/>
    </source>
</evidence>
<dbReference type="InterPro" id="IPR051313">
    <property type="entry name" value="Bact_iron-sidero_bind"/>
</dbReference>
<evidence type="ECO:0000256" key="3">
    <source>
        <dbReference type="ARBA" id="ARBA00022448"/>
    </source>
</evidence>
<comment type="caution">
    <text evidence="8">The sequence shown here is derived from an EMBL/GenBank/DDBJ whole genome shotgun (WGS) entry which is preliminary data.</text>
</comment>
<proteinExistence type="inferred from homology"/>
<feature type="chain" id="PRO_5046049585" evidence="6">
    <location>
        <begin position="26"/>
        <end position="341"/>
    </location>
</feature>
<dbReference type="PROSITE" id="PS51257">
    <property type="entry name" value="PROKAR_LIPOPROTEIN"/>
    <property type="match status" value="1"/>
</dbReference>
<name>A0ABW9XX48_9BACL</name>
<dbReference type="InterPro" id="IPR002491">
    <property type="entry name" value="ABC_transptr_periplasmic_BD"/>
</dbReference>
<evidence type="ECO:0000313" key="9">
    <source>
        <dbReference type="Proteomes" id="UP000665561"/>
    </source>
</evidence>